<gene>
    <name evidence="5" type="ORF">BASA50_000520</name>
</gene>
<evidence type="ECO:0008006" key="7">
    <source>
        <dbReference type="Google" id="ProtNLM"/>
    </source>
</evidence>
<keyword evidence="6" id="KW-1185">Reference proteome</keyword>
<comment type="caution">
    <text evidence="5">The sequence shown here is derived from an EMBL/GenBank/DDBJ whole genome shotgun (WGS) entry which is preliminary data.</text>
</comment>
<feature type="coiled-coil region" evidence="3">
    <location>
        <begin position="883"/>
        <end position="1072"/>
    </location>
</feature>
<dbReference type="InterPro" id="IPR032675">
    <property type="entry name" value="LRR_dom_sf"/>
</dbReference>
<protein>
    <recommendedName>
        <fullName evidence="7">U2A'/phosphoprotein 32 family A C-terminal domain-containing protein</fullName>
    </recommendedName>
</protein>
<dbReference type="InterPro" id="IPR050576">
    <property type="entry name" value="Cilia_flagella_integrity"/>
</dbReference>
<evidence type="ECO:0000313" key="6">
    <source>
        <dbReference type="Proteomes" id="UP001648503"/>
    </source>
</evidence>
<evidence type="ECO:0000256" key="4">
    <source>
        <dbReference type="SAM" id="MobiDB-lite"/>
    </source>
</evidence>
<organism evidence="5 6">
    <name type="scientific">Batrachochytrium salamandrivorans</name>
    <dbReference type="NCBI Taxonomy" id="1357716"/>
    <lineage>
        <taxon>Eukaryota</taxon>
        <taxon>Fungi</taxon>
        <taxon>Fungi incertae sedis</taxon>
        <taxon>Chytridiomycota</taxon>
        <taxon>Chytridiomycota incertae sedis</taxon>
        <taxon>Chytridiomycetes</taxon>
        <taxon>Rhizophydiales</taxon>
        <taxon>Rhizophydiales incertae sedis</taxon>
        <taxon>Batrachochytrium</taxon>
    </lineage>
</organism>
<dbReference type="Gene3D" id="1.20.5.1160">
    <property type="entry name" value="Vasodilator-stimulated phosphoprotein"/>
    <property type="match status" value="1"/>
</dbReference>
<dbReference type="SUPFAM" id="SSF52058">
    <property type="entry name" value="L domain-like"/>
    <property type="match status" value="1"/>
</dbReference>
<feature type="coiled-coil region" evidence="3">
    <location>
        <begin position="819"/>
        <end position="846"/>
    </location>
</feature>
<evidence type="ECO:0000256" key="3">
    <source>
        <dbReference type="SAM" id="Coils"/>
    </source>
</evidence>
<evidence type="ECO:0000313" key="5">
    <source>
        <dbReference type="EMBL" id="KAH6586566.1"/>
    </source>
</evidence>
<feature type="compositionally biased region" description="Polar residues" evidence="4">
    <location>
        <begin position="259"/>
        <end position="272"/>
    </location>
</feature>
<dbReference type="EMBL" id="JAFCIX010000573">
    <property type="protein sequence ID" value="KAH6586566.1"/>
    <property type="molecule type" value="Genomic_DNA"/>
</dbReference>
<feature type="coiled-coil region" evidence="3">
    <location>
        <begin position="448"/>
        <end position="479"/>
    </location>
</feature>
<proteinExistence type="predicted"/>
<evidence type="ECO:0000256" key="2">
    <source>
        <dbReference type="ARBA" id="ARBA00022737"/>
    </source>
</evidence>
<name>A0ABQ8EU66_9FUNG</name>
<keyword evidence="3" id="KW-0175">Coiled coil</keyword>
<dbReference type="InterPro" id="IPR001611">
    <property type="entry name" value="Leu-rich_rpt"/>
</dbReference>
<accession>A0ABQ8EU66</accession>
<dbReference type="SMART" id="SM00369">
    <property type="entry name" value="LRR_TYP"/>
    <property type="match status" value="3"/>
</dbReference>
<dbReference type="Proteomes" id="UP001648503">
    <property type="component" value="Unassembled WGS sequence"/>
</dbReference>
<dbReference type="PANTHER" id="PTHR45973:SF36">
    <property type="entry name" value="CENTRIOLIN"/>
    <property type="match status" value="1"/>
</dbReference>
<feature type="region of interest" description="Disordered" evidence="4">
    <location>
        <begin position="314"/>
        <end position="347"/>
    </location>
</feature>
<evidence type="ECO:0000256" key="1">
    <source>
        <dbReference type="ARBA" id="ARBA00022614"/>
    </source>
</evidence>
<feature type="compositionally biased region" description="Polar residues" evidence="4">
    <location>
        <begin position="324"/>
        <end position="342"/>
    </location>
</feature>
<reference evidence="5 6" key="1">
    <citation type="submission" date="2021-02" db="EMBL/GenBank/DDBJ databases">
        <title>Variation within the Batrachochytrium salamandrivorans European outbreak.</title>
        <authorList>
            <person name="Kelly M."/>
            <person name="Pasmans F."/>
            <person name="Shea T.P."/>
            <person name="Munoz J.F."/>
            <person name="Carranza S."/>
            <person name="Cuomo C.A."/>
            <person name="Martel A."/>
        </authorList>
    </citation>
    <scope>NUCLEOTIDE SEQUENCE [LARGE SCALE GENOMIC DNA]</scope>
    <source>
        <strain evidence="5 6">AMFP18/2</strain>
    </source>
</reference>
<keyword evidence="2" id="KW-0677">Repeat</keyword>
<keyword evidence="1" id="KW-0433">Leucine-rich repeat</keyword>
<feature type="region of interest" description="Disordered" evidence="4">
    <location>
        <begin position="259"/>
        <end position="288"/>
    </location>
</feature>
<sequence>MQTVSLVNKSITSLQHLVLTADALNGRNCDSTSSLNLHCNEIRILDRTILRLLTALTTLDLSSNMVESMAAIDSLPQLIDLNLANNLIVHVQGISGLRHLQRLNLSFNRIADLSGFVDGHGGSASLSFLDLRANAIADLGQMNYLSGCMKLTNLRLAGWPKTSRENPVCSTVQYQRSTIFRIIPQLCALDGRDSHENEVSDRINSLEIRGFQEYEHPVSLQPTYSQVALSSQRVEAKDRHKTADNEPLSSLLERMSKVESQLFSAKPTSTQPIREPSIPSAHPSTDLKPDRITEISERLNSFEDHLSKLELARSPEKQPEHPTLMSSETHPPTASTKEQTSTENERRLGSIEKQLSKLLTLIPLKSSVGAHDSKNTTLVWIEDQPCDLPLNSGELHTATHPNVRIRSSNSMMSKPTVQHQKVTQLNNMSKAHILKTGNKVLDISSSVNSKLIATLEQEEKRLRNNELQYAERIRSLTEELRLEREISKHVGPLTEQLKAMRTHVEKQSESHTKQDNELKQVQLRLEKQFLELQIVQKRLVESEAKLAQKTSDIVDTSRIQQSYQAELDLLSEELEASQKRAHDAEIKIVALQNHLQENETDRHKVVSKLIKDREQYKIKIAENKTEIDISQKTIDKLEKELRHAHDTLAVHVSDNQKHLETLNSKYQSQLESTLSQTSSQLTKKHQTEINAIQSTLQQTRQAYHDLEHEFRISIKGEHGRYSELQKLHSLAIERIEQHERSTEAVTKNEEKLATMIKDLSNVIREQKSKIINLSKHNQLSIQVYEEQIQSLELKFSKSLKANRDYDTLHQQMVSRDSELSTKQALLEQAISKSKQLEDQIALQMEQHDKHVEGREHSLKSIREECDGLREKTGALDYAVRVKSKMLDDQNETIRTLKQNLENKARDHQSLLANYEKCQEELDELRHLDSGSVEDLRSEIQLLEESVERYRSTAQEYRNDRDLIAKELEDTHKRLHDRNESIKEIEHEVGRVKEQFKLKEDRIRAEKEQEIQKLKSVLDPVDKKLENYERERFAMVDTISRLQHDLQDMTSRCATQENDVKTLFSELETYKRNTCDKITRLKATLNEL</sequence>
<dbReference type="PROSITE" id="PS51450">
    <property type="entry name" value="LRR"/>
    <property type="match status" value="3"/>
</dbReference>
<feature type="coiled-coil region" evidence="3">
    <location>
        <begin position="560"/>
        <end position="647"/>
    </location>
</feature>
<dbReference type="PANTHER" id="PTHR45973">
    <property type="entry name" value="PROTEIN PHOSPHATASE 1 REGULATORY SUBUNIT SDS22-RELATED"/>
    <property type="match status" value="1"/>
</dbReference>
<dbReference type="InterPro" id="IPR003591">
    <property type="entry name" value="Leu-rich_rpt_typical-subtyp"/>
</dbReference>
<dbReference type="Gene3D" id="3.80.10.10">
    <property type="entry name" value="Ribonuclease Inhibitor"/>
    <property type="match status" value="1"/>
</dbReference>